<dbReference type="Gene3D" id="3.90.550.10">
    <property type="entry name" value="Spore Coat Polysaccharide Biosynthesis Protein SpsA, Chain A"/>
    <property type="match status" value="1"/>
</dbReference>
<dbReference type="AlphaFoldDB" id="A0A051U409"/>
<feature type="region of interest" description="Disordered" evidence="1">
    <location>
        <begin position="332"/>
        <end position="355"/>
    </location>
</feature>
<sequence length="355" mass="39861">MTAIRKAATAPKVSVVSTTHNQQAYVRDTLDGFLAQQTDFPMEVIVADDASTDATPRIIREYADRHPHLFRPVLRSKNVGLNANLTGALSAARGDYIALCEGDDYWTDPSKLSKQVQLLDAEPRTTVCFHPVQVVWTNERAEDEKLVHTLYRKFEETFLPKFPPPFRAGDLSFETLISRNFIQTNSVMYRRLSRYDDIPADVMPLDWYLHVRHAAEGGIAMLPETMAVYRRHPRGMWYKSITDPATFWRTQGPAHAATLDAMLDVVSGDPVHESIVAKNANWVLSAIAKQVPDPEGQELLVQTTAEYPRIATLALQNRWTKTLGGRVKGLRRKLTRNAGAPKKGAGRRVDEQLSA</sequence>
<keyword evidence="4" id="KW-1185">Reference proteome</keyword>
<dbReference type="GO" id="GO:0016758">
    <property type="term" value="F:hexosyltransferase activity"/>
    <property type="evidence" value="ECO:0007669"/>
    <property type="project" value="UniProtKB-ARBA"/>
</dbReference>
<evidence type="ECO:0000313" key="4">
    <source>
        <dbReference type="Proteomes" id="UP000025947"/>
    </source>
</evidence>
<proteinExistence type="predicted"/>
<dbReference type="InterPro" id="IPR029044">
    <property type="entry name" value="Nucleotide-diphossugar_trans"/>
</dbReference>
<evidence type="ECO:0000256" key="1">
    <source>
        <dbReference type="SAM" id="MobiDB-lite"/>
    </source>
</evidence>
<dbReference type="InterPro" id="IPR001173">
    <property type="entry name" value="Glyco_trans_2-like"/>
</dbReference>
<dbReference type="SUPFAM" id="SSF53448">
    <property type="entry name" value="Nucleotide-diphospho-sugar transferases"/>
    <property type="match status" value="1"/>
</dbReference>
<name>A0A051U409_9MYCO</name>
<dbReference type="FunFam" id="3.90.550.10:FF:000166">
    <property type="entry name" value="Probable sugar transferase"/>
    <property type="match status" value="1"/>
</dbReference>
<organism evidence="3 4">
    <name type="scientific">Mycobacterium [tuberculosis] TKK-01-0051</name>
    <dbReference type="NCBI Taxonomy" id="1324261"/>
    <lineage>
        <taxon>Bacteria</taxon>
        <taxon>Bacillati</taxon>
        <taxon>Actinomycetota</taxon>
        <taxon>Actinomycetes</taxon>
        <taxon>Mycobacteriales</taxon>
        <taxon>Mycobacteriaceae</taxon>
        <taxon>Mycobacterium</taxon>
        <taxon>Mycobacterium avium complex (MAC)</taxon>
    </lineage>
</organism>
<dbReference type="PATRIC" id="fig|1324261.3.peg.2533"/>
<feature type="domain" description="Glycosyltransferase 2-like" evidence="2">
    <location>
        <begin position="14"/>
        <end position="161"/>
    </location>
</feature>
<reference evidence="3 4" key="1">
    <citation type="submission" date="2014-04" db="EMBL/GenBank/DDBJ databases">
        <title>The Genome Sequence of Mycobacterium tuberculosis TKK-01-0051.</title>
        <authorList>
            <consortium name="The Broad Institute Genomics Platform"/>
            <consortium name="The Broad Institute Genome Sequencing Center for Infectious Disease"/>
            <person name="Earl A.M."/>
            <person name="Cohen K."/>
            <person name="Pym A."/>
            <person name="Bishai W."/>
            <person name="Maharaj K."/>
            <person name="Desjardins C."/>
            <person name="Abeel T."/>
            <person name="Young S."/>
            <person name="Zeng Q."/>
            <person name="Gargeya S."/>
            <person name="Abouelleil A."/>
            <person name="Alvarado L."/>
            <person name="Chapman S.B."/>
            <person name="Gainer-Dewar J."/>
            <person name="Goldberg J."/>
            <person name="Griggs A."/>
            <person name="Gujja S."/>
            <person name="Hansen M."/>
            <person name="Howarth C."/>
            <person name="Imamovic A."/>
            <person name="Larimer J."/>
            <person name="Murphy C."/>
            <person name="Naylor J."/>
            <person name="Pearson M."/>
            <person name="Poon T.W."/>
            <person name="Priest M."/>
            <person name="Roberts A."/>
            <person name="Saif S."/>
            <person name="Shea T."/>
            <person name="Sykes S."/>
            <person name="Wortman J."/>
            <person name="Nusbaum C."/>
            <person name="Birren B."/>
        </authorList>
    </citation>
    <scope>NUCLEOTIDE SEQUENCE [LARGE SCALE GENOMIC DNA]</scope>
    <source>
        <strain evidence="3 4">TKK-01-0051</strain>
    </source>
</reference>
<dbReference type="PANTHER" id="PTHR22916:SF3">
    <property type="entry name" value="UDP-GLCNAC:BETAGAL BETA-1,3-N-ACETYLGLUCOSAMINYLTRANSFERASE-LIKE PROTEIN 1"/>
    <property type="match status" value="1"/>
</dbReference>
<accession>A0A051U409</accession>
<comment type="caution">
    <text evidence="3">The sequence shown here is derived from an EMBL/GenBank/DDBJ whole genome shotgun (WGS) entry which is preliminary data.</text>
</comment>
<dbReference type="Pfam" id="PF00535">
    <property type="entry name" value="Glycos_transf_2"/>
    <property type="match status" value="1"/>
</dbReference>
<evidence type="ECO:0000259" key="2">
    <source>
        <dbReference type="Pfam" id="PF00535"/>
    </source>
</evidence>
<dbReference type="EMBL" id="JLXW01000006">
    <property type="protein sequence ID" value="KBZ63800.1"/>
    <property type="molecule type" value="Genomic_DNA"/>
</dbReference>
<evidence type="ECO:0000313" key="3">
    <source>
        <dbReference type="EMBL" id="KBZ63800.1"/>
    </source>
</evidence>
<gene>
    <name evidence="3" type="ORF">K875_02512</name>
</gene>
<dbReference type="PANTHER" id="PTHR22916">
    <property type="entry name" value="GLYCOSYLTRANSFERASE"/>
    <property type="match status" value="1"/>
</dbReference>
<dbReference type="HOGENOM" id="CLU_025996_4_2_11"/>
<protein>
    <recommendedName>
        <fullName evidence="2">Glycosyltransferase 2-like domain-containing protein</fullName>
    </recommendedName>
</protein>
<dbReference type="Proteomes" id="UP000025947">
    <property type="component" value="Unassembled WGS sequence"/>
</dbReference>